<evidence type="ECO:0000313" key="1">
    <source>
        <dbReference type="EMBL" id="GAI27828.1"/>
    </source>
</evidence>
<reference evidence="1" key="1">
    <citation type="journal article" date="2014" name="Front. Microbiol.">
        <title>High frequency of phylogenetically diverse reductive dehalogenase-homologous genes in deep subseafloor sedimentary metagenomes.</title>
        <authorList>
            <person name="Kawai M."/>
            <person name="Futagami T."/>
            <person name="Toyoda A."/>
            <person name="Takaki Y."/>
            <person name="Nishi S."/>
            <person name="Hori S."/>
            <person name="Arai W."/>
            <person name="Tsubouchi T."/>
            <person name="Morono Y."/>
            <person name="Uchiyama I."/>
            <person name="Ito T."/>
            <person name="Fujiyama A."/>
            <person name="Inagaki F."/>
            <person name="Takami H."/>
        </authorList>
    </citation>
    <scope>NUCLEOTIDE SEQUENCE</scope>
    <source>
        <strain evidence="1">Expedition CK06-06</strain>
    </source>
</reference>
<sequence>MNLYDWITARDVNNQEVHYINLLNVERIHWELQNQLMHFHFYNKDRPLCLCTKKKEGCIEIPEDEYKYIVKELLQQLTTKLKRKYF</sequence>
<comment type="caution">
    <text evidence="1">The sequence shown here is derived from an EMBL/GenBank/DDBJ whole genome shotgun (WGS) entry which is preliminary data.</text>
</comment>
<organism evidence="1">
    <name type="scientific">marine sediment metagenome</name>
    <dbReference type="NCBI Taxonomy" id="412755"/>
    <lineage>
        <taxon>unclassified sequences</taxon>
        <taxon>metagenomes</taxon>
        <taxon>ecological metagenomes</taxon>
    </lineage>
</organism>
<protein>
    <submittedName>
        <fullName evidence="1">Uncharacterized protein</fullName>
    </submittedName>
</protein>
<dbReference type="EMBL" id="BARV01023123">
    <property type="protein sequence ID" value="GAI27828.1"/>
    <property type="molecule type" value="Genomic_DNA"/>
</dbReference>
<proteinExistence type="predicted"/>
<accession>X1M967</accession>
<gene>
    <name evidence="1" type="ORF">S06H3_37988</name>
</gene>
<dbReference type="AlphaFoldDB" id="X1M967"/>
<name>X1M967_9ZZZZ</name>